<keyword evidence="2" id="KW-1003">Cell membrane</keyword>
<evidence type="ECO:0000256" key="1">
    <source>
        <dbReference type="ARBA" id="ARBA00004651"/>
    </source>
</evidence>
<dbReference type="GO" id="GO:0005886">
    <property type="term" value="C:plasma membrane"/>
    <property type="evidence" value="ECO:0007669"/>
    <property type="project" value="UniProtKB-SubCell"/>
</dbReference>
<dbReference type="OrthoDB" id="3223244at2"/>
<reference evidence="9 10" key="1">
    <citation type="submission" date="2019-03" db="EMBL/GenBank/DDBJ databases">
        <title>Draft genome sequences of novel Actinobacteria.</title>
        <authorList>
            <person name="Sahin N."/>
            <person name="Ay H."/>
            <person name="Saygin H."/>
        </authorList>
    </citation>
    <scope>NUCLEOTIDE SEQUENCE [LARGE SCALE GENOMIC DNA]</scope>
    <source>
        <strain evidence="9 10">JCM 30547</strain>
    </source>
</reference>
<dbReference type="RefSeq" id="WP_132410461.1">
    <property type="nucleotide sequence ID" value="NZ_SMKA01000129.1"/>
</dbReference>
<name>A0A4R4PRY9_9ACTN</name>
<evidence type="ECO:0000256" key="6">
    <source>
        <dbReference type="ARBA" id="ARBA00038076"/>
    </source>
</evidence>
<organism evidence="9 10">
    <name type="scientific">Kribbella albertanoniae</name>
    <dbReference type="NCBI Taxonomy" id="1266829"/>
    <lineage>
        <taxon>Bacteria</taxon>
        <taxon>Bacillati</taxon>
        <taxon>Actinomycetota</taxon>
        <taxon>Actinomycetes</taxon>
        <taxon>Propionibacteriales</taxon>
        <taxon>Kribbellaceae</taxon>
        <taxon>Kribbella</taxon>
    </lineage>
</organism>
<feature type="transmembrane region" description="Helical" evidence="7">
    <location>
        <begin position="206"/>
        <end position="228"/>
    </location>
</feature>
<evidence type="ECO:0000256" key="5">
    <source>
        <dbReference type="ARBA" id="ARBA00023136"/>
    </source>
</evidence>
<dbReference type="Pfam" id="PF02687">
    <property type="entry name" value="FtsX"/>
    <property type="match status" value="2"/>
</dbReference>
<feature type="transmembrane region" description="Helical" evidence="7">
    <location>
        <begin position="594"/>
        <end position="617"/>
    </location>
</feature>
<feature type="transmembrane region" description="Helical" evidence="7">
    <location>
        <begin position="158"/>
        <end position="178"/>
    </location>
</feature>
<comment type="caution">
    <text evidence="9">The sequence shown here is derived from an EMBL/GenBank/DDBJ whole genome shotgun (WGS) entry which is preliminary data.</text>
</comment>
<gene>
    <name evidence="9" type="ORF">E1261_24880</name>
</gene>
<protein>
    <submittedName>
        <fullName evidence="9">FtsX-like permease family protein</fullName>
    </submittedName>
</protein>
<dbReference type="PANTHER" id="PTHR30572">
    <property type="entry name" value="MEMBRANE COMPONENT OF TRANSPORTER-RELATED"/>
    <property type="match status" value="1"/>
</dbReference>
<evidence type="ECO:0000256" key="2">
    <source>
        <dbReference type="ARBA" id="ARBA00022475"/>
    </source>
</evidence>
<keyword evidence="10" id="KW-1185">Reference proteome</keyword>
<sequence>MTGIALRLLRHRPGSVLATLIALIAGVTILTSMGALVESGLRPLPEPQQYANAEIVVAKRDLTITGKQLGDPYTATVQLPERGSLPAGLADELRKVPGVENVAGNADALTLQASDRVAVEKVAASAGAQVYTGNDRVLVERPDIAEARGLLIEVGGAFGGYVVMLVMFVVAGTIGLSIRSRRRDLALLRATAATPGQVRRMLMAEAAILAVAGSVVGVPAGLLASRWLGEQLVARGFVPADYGLSRGLLAAPAAVLLIVLVALGSALLASRKLSGIRPAEALSQIAVEPARLSKVRLGFGLVALTGAVSSSAVSVGAGGQAALAGAVSMLYLFVLAVALLAPWINGITARYLAPVLRAGWGNSGYLAAKNLAANARGGATVLTALVLSIGFGGSVWFLQDNVERQTVQQLKSGTLAQYTVLTPGEVSVEKLGRIPGVEAVTPMRQTAVIVKVLDTLEVVPAQAIDPAQAKATLDLKVRKGELAAVGPDSIAVSATQAASRGWKVGDEASLWLGDGTPKRLRVAAIYERGLGFGDVVLSTATFGQPPTKLLIRATPDAVPALKAAIGQSATLIPSEQATAGVSKDLAISAWLNKLLITVMIGYAGLAAANTMTVAALARRRELAVLQLAGVTTRQLKRMVHAEQAGLLGVSVLIGGVIAAVTLTAVVYALTGGAVPYVPLAGVLAILGGATLIAMGTTIVPIARLLRQSSLAAAGTRE</sequence>
<comment type="similarity">
    <text evidence="6">Belongs to the ABC-4 integral membrane protein family.</text>
</comment>
<feature type="transmembrane region" description="Helical" evidence="7">
    <location>
        <begin position="644"/>
        <end position="670"/>
    </location>
</feature>
<keyword evidence="5 7" id="KW-0472">Membrane</keyword>
<dbReference type="InterPro" id="IPR050250">
    <property type="entry name" value="Macrolide_Exporter_MacB"/>
</dbReference>
<feature type="transmembrane region" description="Helical" evidence="7">
    <location>
        <begin position="297"/>
        <end position="317"/>
    </location>
</feature>
<keyword evidence="3 7" id="KW-0812">Transmembrane</keyword>
<comment type="subcellular location">
    <subcellularLocation>
        <location evidence="1">Cell membrane</location>
        <topology evidence="1">Multi-pass membrane protein</topology>
    </subcellularLocation>
</comment>
<dbReference type="AlphaFoldDB" id="A0A4R4PRY9"/>
<dbReference type="InterPro" id="IPR003838">
    <property type="entry name" value="ABC3_permease_C"/>
</dbReference>
<dbReference type="Proteomes" id="UP000295075">
    <property type="component" value="Unassembled WGS sequence"/>
</dbReference>
<feature type="transmembrane region" description="Helical" evidence="7">
    <location>
        <begin position="323"/>
        <end position="344"/>
    </location>
</feature>
<evidence type="ECO:0000313" key="10">
    <source>
        <dbReference type="Proteomes" id="UP000295075"/>
    </source>
</evidence>
<feature type="transmembrane region" description="Helical" evidence="7">
    <location>
        <begin position="379"/>
        <end position="398"/>
    </location>
</feature>
<dbReference type="EMBL" id="SMKA01000129">
    <property type="protein sequence ID" value="TDC25056.1"/>
    <property type="molecule type" value="Genomic_DNA"/>
</dbReference>
<feature type="domain" description="ABC3 transporter permease C-terminal" evidence="8">
    <location>
        <begin position="595"/>
        <end position="708"/>
    </location>
</feature>
<evidence type="ECO:0000256" key="4">
    <source>
        <dbReference type="ARBA" id="ARBA00022989"/>
    </source>
</evidence>
<feature type="transmembrane region" description="Helical" evidence="7">
    <location>
        <begin position="676"/>
        <end position="699"/>
    </location>
</feature>
<proteinExistence type="inferred from homology"/>
<evidence type="ECO:0000259" key="8">
    <source>
        <dbReference type="Pfam" id="PF02687"/>
    </source>
</evidence>
<evidence type="ECO:0000256" key="3">
    <source>
        <dbReference type="ARBA" id="ARBA00022692"/>
    </source>
</evidence>
<keyword evidence="4 7" id="KW-1133">Transmembrane helix</keyword>
<accession>A0A4R4PRY9</accession>
<dbReference type="GO" id="GO:0022857">
    <property type="term" value="F:transmembrane transporter activity"/>
    <property type="evidence" value="ECO:0007669"/>
    <property type="project" value="TreeGrafter"/>
</dbReference>
<evidence type="ECO:0000313" key="9">
    <source>
        <dbReference type="EMBL" id="TDC25056.1"/>
    </source>
</evidence>
<dbReference type="PANTHER" id="PTHR30572:SF4">
    <property type="entry name" value="ABC TRANSPORTER PERMEASE YTRF"/>
    <property type="match status" value="1"/>
</dbReference>
<feature type="domain" description="ABC3 transporter permease C-terminal" evidence="8">
    <location>
        <begin position="158"/>
        <end position="276"/>
    </location>
</feature>
<feature type="transmembrane region" description="Helical" evidence="7">
    <location>
        <begin position="248"/>
        <end position="269"/>
    </location>
</feature>
<evidence type="ECO:0000256" key="7">
    <source>
        <dbReference type="SAM" id="Phobius"/>
    </source>
</evidence>
<feature type="transmembrane region" description="Helical" evidence="7">
    <location>
        <begin position="16"/>
        <end position="37"/>
    </location>
</feature>